<dbReference type="Pfam" id="PF20222">
    <property type="entry name" value="DUF6581"/>
    <property type="match status" value="1"/>
</dbReference>
<dbReference type="InterPro" id="IPR035625">
    <property type="entry name" value="Tfc3-like_eWH"/>
</dbReference>
<dbReference type="RefSeq" id="XP_022585739.1">
    <property type="nucleotide sequence ID" value="XM_022728540.1"/>
</dbReference>
<accession>A0A1L9SVL7</accession>
<feature type="compositionally biased region" description="Basic and acidic residues" evidence="6">
    <location>
        <begin position="707"/>
        <end position="717"/>
    </location>
</feature>
<dbReference type="PANTHER" id="PTHR15180">
    <property type="entry name" value="GENERAL TRANSCRIPTION FACTOR 3C POLYPEPTIDE 1"/>
    <property type="match status" value="1"/>
</dbReference>
<keyword evidence="4" id="KW-0804">Transcription</keyword>
<evidence type="ECO:0000256" key="6">
    <source>
        <dbReference type="SAM" id="MobiDB-lite"/>
    </source>
</evidence>
<dbReference type="OrthoDB" id="5403573at2759"/>
<name>A0A1L9SVL7_9EURO</name>
<keyword evidence="10" id="KW-1185">Reference proteome</keyword>
<protein>
    <submittedName>
        <fullName evidence="9">Uncharacterized protein</fullName>
    </submittedName>
</protein>
<evidence type="ECO:0000259" key="7">
    <source>
        <dbReference type="Pfam" id="PF04182"/>
    </source>
</evidence>
<evidence type="ECO:0000313" key="9">
    <source>
        <dbReference type="EMBL" id="OJJ51229.1"/>
    </source>
</evidence>
<feature type="region of interest" description="Disordered" evidence="6">
    <location>
        <begin position="567"/>
        <end position="591"/>
    </location>
</feature>
<dbReference type="GO" id="GO:0042791">
    <property type="term" value="P:5S class rRNA transcription by RNA polymerase III"/>
    <property type="evidence" value="ECO:0007669"/>
    <property type="project" value="TreeGrafter"/>
</dbReference>
<organism evidence="9 10">
    <name type="scientific">Penicilliopsis zonata CBS 506.65</name>
    <dbReference type="NCBI Taxonomy" id="1073090"/>
    <lineage>
        <taxon>Eukaryota</taxon>
        <taxon>Fungi</taxon>
        <taxon>Dikarya</taxon>
        <taxon>Ascomycota</taxon>
        <taxon>Pezizomycotina</taxon>
        <taxon>Eurotiomycetes</taxon>
        <taxon>Eurotiomycetidae</taxon>
        <taxon>Eurotiales</taxon>
        <taxon>Aspergillaceae</taxon>
        <taxon>Penicilliopsis</taxon>
    </lineage>
</organism>
<gene>
    <name evidence="9" type="ORF">ASPZODRAFT_55384</name>
</gene>
<dbReference type="InterPro" id="IPR007309">
    <property type="entry name" value="TFIIIC_Bblock-bd"/>
</dbReference>
<proteinExistence type="predicted"/>
<comment type="subcellular location">
    <subcellularLocation>
        <location evidence="1">Nucleus</location>
    </subcellularLocation>
</comment>
<dbReference type="VEuPathDB" id="FungiDB:ASPZODRAFT_55384"/>
<dbReference type="GO" id="GO:0003677">
    <property type="term" value="F:DNA binding"/>
    <property type="evidence" value="ECO:0007669"/>
    <property type="project" value="UniProtKB-KW"/>
</dbReference>
<reference evidence="10" key="1">
    <citation type="journal article" date="2017" name="Genome Biol.">
        <title>Comparative genomics reveals high biological diversity and specific adaptations in the industrially and medically important fungal genus Aspergillus.</title>
        <authorList>
            <person name="de Vries R.P."/>
            <person name="Riley R."/>
            <person name="Wiebenga A."/>
            <person name="Aguilar-Osorio G."/>
            <person name="Amillis S."/>
            <person name="Uchima C.A."/>
            <person name="Anderluh G."/>
            <person name="Asadollahi M."/>
            <person name="Askin M."/>
            <person name="Barry K."/>
            <person name="Battaglia E."/>
            <person name="Bayram O."/>
            <person name="Benocci T."/>
            <person name="Braus-Stromeyer S.A."/>
            <person name="Caldana C."/>
            <person name="Canovas D."/>
            <person name="Cerqueira G.C."/>
            <person name="Chen F."/>
            <person name="Chen W."/>
            <person name="Choi C."/>
            <person name="Clum A."/>
            <person name="Dos Santos R.A."/>
            <person name="Damasio A.R."/>
            <person name="Diallinas G."/>
            <person name="Emri T."/>
            <person name="Fekete E."/>
            <person name="Flipphi M."/>
            <person name="Freyberg S."/>
            <person name="Gallo A."/>
            <person name="Gournas C."/>
            <person name="Habgood R."/>
            <person name="Hainaut M."/>
            <person name="Harispe M.L."/>
            <person name="Henrissat B."/>
            <person name="Hilden K.S."/>
            <person name="Hope R."/>
            <person name="Hossain A."/>
            <person name="Karabika E."/>
            <person name="Karaffa L."/>
            <person name="Karanyi Z."/>
            <person name="Krasevec N."/>
            <person name="Kuo A."/>
            <person name="Kusch H."/>
            <person name="LaButti K."/>
            <person name="Lagendijk E.L."/>
            <person name="Lapidus A."/>
            <person name="Levasseur A."/>
            <person name="Lindquist E."/>
            <person name="Lipzen A."/>
            <person name="Logrieco A.F."/>
            <person name="MacCabe A."/>
            <person name="Maekelae M.R."/>
            <person name="Malavazi I."/>
            <person name="Melin P."/>
            <person name="Meyer V."/>
            <person name="Mielnichuk N."/>
            <person name="Miskei M."/>
            <person name="Molnar A.P."/>
            <person name="Mule G."/>
            <person name="Ngan C.Y."/>
            <person name="Orejas M."/>
            <person name="Orosz E."/>
            <person name="Ouedraogo J.P."/>
            <person name="Overkamp K.M."/>
            <person name="Park H.-S."/>
            <person name="Perrone G."/>
            <person name="Piumi F."/>
            <person name="Punt P.J."/>
            <person name="Ram A.F."/>
            <person name="Ramon A."/>
            <person name="Rauscher S."/>
            <person name="Record E."/>
            <person name="Riano-Pachon D.M."/>
            <person name="Robert V."/>
            <person name="Roehrig J."/>
            <person name="Ruller R."/>
            <person name="Salamov A."/>
            <person name="Salih N.S."/>
            <person name="Samson R.A."/>
            <person name="Sandor E."/>
            <person name="Sanguinetti M."/>
            <person name="Schuetze T."/>
            <person name="Sepcic K."/>
            <person name="Shelest E."/>
            <person name="Sherlock G."/>
            <person name="Sophianopoulou V."/>
            <person name="Squina F.M."/>
            <person name="Sun H."/>
            <person name="Susca A."/>
            <person name="Todd R.B."/>
            <person name="Tsang A."/>
            <person name="Unkles S.E."/>
            <person name="van de Wiele N."/>
            <person name="van Rossen-Uffink D."/>
            <person name="Oliveira J.V."/>
            <person name="Vesth T.C."/>
            <person name="Visser J."/>
            <person name="Yu J.-H."/>
            <person name="Zhou M."/>
            <person name="Andersen M.R."/>
            <person name="Archer D.B."/>
            <person name="Baker S.E."/>
            <person name="Benoit I."/>
            <person name="Brakhage A.A."/>
            <person name="Braus G.H."/>
            <person name="Fischer R."/>
            <person name="Frisvad J.C."/>
            <person name="Goldman G.H."/>
            <person name="Houbraken J."/>
            <person name="Oakley B."/>
            <person name="Pocsi I."/>
            <person name="Scazzocchio C."/>
            <person name="Seiboth B."/>
            <person name="vanKuyk P.A."/>
            <person name="Wortman J."/>
            <person name="Dyer P.S."/>
            <person name="Grigoriev I.V."/>
        </authorList>
    </citation>
    <scope>NUCLEOTIDE SEQUENCE [LARGE SCALE GENOMIC DNA]</scope>
    <source>
        <strain evidence="10">CBS 506.65</strain>
    </source>
</reference>
<evidence type="ECO:0000256" key="1">
    <source>
        <dbReference type="ARBA" id="ARBA00004123"/>
    </source>
</evidence>
<dbReference type="InterPro" id="IPR046488">
    <property type="entry name" value="Sfc3/Tfc3_C"/>
</dbReference>
<feature type="compositionally biased region" description="Acidic residues" evidence="6">
    <location>
        <begin position="1356"/>
        <end position="1378"/>
    </location>
</feature>
<evidence type="ECO:0000256" key="5">
    <source>
        <dbReference type="ARBA" id="ARBA00023242"/>
    </source>
</evidence>
<feature type="compositionally biased region" description="Basic and acidic residues" evidence="6">
    <location>
        <begin position="729"/>
        <end position="747"/>
    </location>
</feature>
<dbReference type="EMBL" id="KV878336">
    <property type="protein sequence ID" value="OJJ51229.1"/>
    <property type="molecule type" value="Genomic_DNA"/>
</dbReference>
<sequence length="1908" mass="214421">MAPSFRDLIDYLLADIALCGDQGASPGDILASIDAFYSRISRDQTADGGRSQRVDRPFQERVWRWLTQNPEVSVGKDKEGNHLSLAEAERLSLDGDDETKEVPLAGQPLRVFVSKERTWLAITGHEPDETKVLPTEFALLSIIASRKAHGIVQTELVRLSGQDKRSVPKRTDMLKQKGYIEKRAIQIKASRTSLCTLQKFVQDKPAFSSTQTPADRGGINAYHGADDIIDFEVFMDKLFETLKEYRIISRDDLKRVLGFADRWRWRILSRALRKFERIGVLKRVKAMSQYSDSVKSLYSCVMLIREPTKRDMELFNDDSKTLFDNLGQEDNASMELDDDLEPEGNAKDASTLGNDRAVGVVKQEMLQDEGRTLPIWTPDRNMHNLIFDIIDSAGTSGRTNHNTIQTCFGGFFRRPLENALNRLVECWQLSQPPHLRHLALVRDTAQKRTVFHYVHYSARNFKKLVDSGDASWEAVEFVPKDSKIDPRQIPPVDAVPQLDENGLPLVPPAANLLRNGNATLRELIQVCQPADYIQSSSDPLAVRLRDGSYGEYTAPRTFLCRAAAVSQGRPQSSAREGQEELDLDEAGHEDRPVIKRVKKPKNDPDRFKGMTEKEKLEALGLNESYTEYSVLLIDRPRPGVYVTARGRRRPVGEARGRPRISRIAVFKTPQLNTLPWFVEARSDSVLRESAPSDDIEMQDAGTPATDDQGREMPHPEATDLPSSSQALKRQHEGRDSEEERAVQETHTRPRQGRKQKTKQPCLDKRTDITTTQQIGILPDDTADRSVNERIGDTPLLPPSDRAKRKRRMPKAPGLEDVDTPAPSVQESEGISEAPPKKQRRVEAGPSSVLEQIQGDDYSVIQSTEHVSTEPIIQPEPILKAEMTVDEGIIPTSTTETAIQGPLSSIPGTPVSFDREQTADVRESSKVSDVFRHSRGEKRGSVAVLRKKIVMEIVERAGGAFPMGTELWYPFTTAWLKMKNKEKPDLRTLKTVVKQMVDAGKLRQLFFSGKDSKGVMVTKSIITKPDLAPDDPLVMNMQKAILAEESKFYFPENTEINPELTKGKGAIARDISKPVPSLPVEAGITVQLHHKPAYILAKERRKGRNIQRRLLQSLAPSETMGERRRASKSGVVRLMSVFPPPPQAGHPPLSLDSLTSIQRPLRATEKRPYQRRRSHMLSGLLTDGSRAVMGRMRRGWKAISTMAPYAMLMNPRQVFHANTGTFSTNAGLAAVRKLAWRGEAKVATKLPDSLDDLLTNVTRRAPDYSDRPDPRSSQFFQETDVISRWELQNEDLLQRKGSGLRYINQTVRDSFETVPIEGVIQFNPTEFLEPSARAIRPRSRRLAPRPSSPTARYDDSVLSDEDREEEGEEEEDYDDDDGLPEVPDGSWKRRNRVSAARTPNRRLNRLNASLAAETPSPISAPRSSVRRSRMSRHLSESFVQRLMTAIAAIRTLAGGIEGKNIDWNLVARALPGYDTQFVQERGRVILNKSRLQVVKMQSDFQERFIEAYEKDQVPRIDYENLDGYDWETVVDWAITQLDIPTSSEKLPDLPATREQFDSMFELREEAIPPVDEIYQVNSSMTLSKKRNLVTSTPFSILLAGGDASRTSLSQRRAELSRLEVAKTWVRANVTAPEETYNPADARRALGQFDELLISQAMQSLVTERIISMGNRGRITPGRNYDLTDHFLVTLGRKRAIDSTQLRRAAHFKTSVLDPALRSQGVFEIGYNAEDGDVLAVVNLAAEGRVTLRPRDPPRDRHGLTDGGYLTRQMDKEKLRFAVDVHPERGKYVFGNPIRERASTIPPPPAFPEKPPASDDGPKRIPIWFDIHGQFVQVLWDLVVAAVVGCVAVRPGISAAGIARMIHPSAGAWEVRLLLEWLAAVGVARGQTVEVDEHTGWVVQEWWWMLLGTS</sequence>
<feature type="domain" description="B-block binding subunit of TFIIIC" evidence="7">
    <location>
        <begin position="135"/>
        <end position="202"/>
    </location>
</feature>
<dbReference type="GeneID" id="34615004"/>
<feature type="compositionally biased region" description="Basic residues" evidence="6">
    <location>
        <begin position="748"/>
        <end position="757"/>
    </location>
</feature>
<keyword evidence="5" id="KW-0539">Nucleus</keyword>
<feature type="region of interest" description="Disordered" evidence="6">
    <location>
        <begin position="1330"/>
        <end position="1428"/>
    </location>
</feature>
<evidence type="ECO:0000256" key="2">
    <source>
        <dbReference type="ARBA" id="ARBA00022553"/>
    </source>
</evidence>
<dbReference type="CDD" id="cd16169">
    <property type="entry name" value="Tau138_eWH"/>
    <property type="match status" value="1"/>
</dbReference>
<keyword evidence="3" id="KW-0238">DNA-binding</keyword>
<feature type="compositionally biased region" description="Basic and acidic residues" evidence="6">
    <location>
        <begin position="781"/>
        <end position="791"/>
    </location>
</feature>
<dbReference type="InterPro" id="IPR044210">
    <property type="entry name" value="Tfc3-like"/>
</dbReference>
<dbReference type="Pfam" id="PF04182">
    <property type="entry name" value="B-block_TFIIIC"/>
    <property type="match status" value="1"/>
</dbReference>
<evidence type="ECO:0000313" key="10">
    <source>
        <dbReference type="Proteomes" id="UP000184188"/>
    </source>
</evidence>
<dbReference type="GO" id="GO:0000127">
    <property type="term" value="C:transcription factor TFIIIC complex"/>
    <property type="evidence" value="ECO:0007669"/>
    <property type="project" value="InterPro"/>
</dbReference>
<keyword evidence="2" id="KW-0597">Phosphoprotein</keyword>
<evidence type="ECO:0000259" key="8">
    <source>
        <dbReference type="Pfam" id="PF20222"/>
    </source>
</evidence>
<evidence type="ECO:0000256" key="4">
    <source>
        <dbReference type="ARBA" id="ARBA00023163"/>
    </source>
</evidence>
<feature type="domain" description="Transcription factor tau subunit sfc3/Tfc3 C-terminal" evidence="8">
    <location>
        <begin position="1428"/>
        <end position="1857"/>
    </location>
</feature>
<dbReference type="PANTHER" id="PTHR15180:SF1">
    <property type="entry name" value="GENERAL TRANSCRIPTION FACTOR 3C POLYPEPTIDE 1"/>
    <property type="match status" value="1"/>
</dbReference>
<feature type="region of interest" description="Disordered" evidence="6">
    <location>
        <begin position="687"/>
        <end position="847"/>
    </location>
</feature>
<dbReference type="STRING" id="1073090.A0A1L9SVL7"/>
<dbReference type="Proteomes" id="UP000184188">
    <property type="component" value="Unassembled WGS sequence"/>
</dbReference>
<dbReference type="GO" id="GO:0005634">
    <property type="term" value="C:nucleus"/>
    <property type="evidence" value="ECO:0007669"/>
    <property type="project" value="UniProtKB-SubCell"/>
</dbReference>
<evidence type="ECO:0000256" key="3">
    <source>
        <dbReference type="ARBA" id="ARBA00023125"/>
    </source>
</evidence>
<dbReference type="GO" id="GO:0006384">
    <property type="term" value="P:transcription initiation at RNA polymerase III promoter"/>
    <property type="evidence" value="ECO:0007669"/>
    <property type="project" value="InterPro"/>
</dbReference>